<dbReference type="Proteomes" id="UP001596137">
    <property type="component" value="Unassembled WGS sequence"/>
</dbReference>
<protein>
    <submittedName>
        <fullName evidence="2">CHAT domain-containing protein</fullName>
    </submittedName>
</protein>
<gene>
    <name evidence="2" type="ORF">ACFP1K_25835</name>
</gene>
<dbReference type="Pfam" id="PF12770">
    <property type="entry name" value="CHAT"/>
    <property type="match status" value="1"/>
</dbReference>
<dbReference type="RefSeq" id="WP_380757842.1">
    <property type="nucleotide sequence ID" value="NZ_JBHSRF010000045.1"/>
</dbReference>
<name>A0ABW1NNG2_9ACTN</name>
<evidence type="ECO:0000259" key="1">
    <source>
        <dbReference type="Pfam" id="PF12770"/>
    </source>
</evidence>
<sequence>MAEPVPGVPSPQSQITPEAADLAELRAARRELDEVVALIREVPGYEDFLAAPTFADVAAAAEGPLCYVTPAEAEGLALIVRGDDVEHVPLPELTTDEVRARVTGLFASYDEFRPREDAAPTAWELDLDAVTRWLWDAAMGDILGRLTPHDGTAEDALTLVPGGLLGLLPLHAAWTADPATPTGRRHALDVTTVSYAPNARSLTAARKIARERPGHTLLAVTDPRPMPEWYPEMPYTALDTMAATAALPAAARTLAGEEATVAAVRDALPAADVLHFACHGRADLAEPLDSALMLSGGHPLRLRDLLAMDLRIRLAVLSACETSLPGTELPDEVVALPTGLLQAGAAGVVASLWAIPDLATSMVVTEFYRRWRGHGLSPGAALRDAQRWVRDTTNAEKAAVWERDLEAGDGLPPHDVADALLDVVTVREPGDRDESRLSAWAGFCHVGV</sequence>
<keyword evidence="3" id="KW-1185">Reference proteome</keyword>
<reference evidence="3" key="1">
    <citation type="journal article" date="2019" name="Int. J. Syst. Evol. Microbiol.">
        <title>The Global Catalogue of Microorganisms (GCM) 10K type strain sequencing project: providing services to taxonomists for standard genome sequencing and annotation.</title>
        <authorList>
            <consortium name="The Broad Institute Genomics Platform"/>
            <consortium name="The Broad Institute Genome Sequencing Center for Infectious Disease"/>
            <person name="Wu L."/>
            <person name="Ma J."/>
        </authorList>
    </citation>
    <scope>NUCLEOTIDE SEQUENCE [LARGE SCALE GENOMIC DNA]</scope>
    <source>
        <strain evidence="3">JCM 30346</strain>
    </source>
</reference>
<accession>A0ABW1NNG2</accession>
<evidence type="ECO:0000313" key="2">
    <source>
        <dbReference type="EMBL" id="MFC6084606.1"/>
    </source>
</evidence>
<feature type="domain" description="CHAT" evidence="1">
    <location>
        <begin position="130"/>
        <end position="447"/>
    </location>
</feature>
<organism evidence="2 3">
    <name type="scientific">Sphaerisporangium aureirubrum</name>
    <dbReference type="NCBI Taxonomy" id="1544736"/>
    <lineage>
        <taxon>Bacteria</taxon>
        <taxon>Bacillati</taxon>
        <taxon>Actinomycetota</taxon>
        <taxon>Actinomycetes</taxon>
        <taxon>Streptosporangiales</taxon>
        <taxon>Streptosporangiaceae</taxon>
        <taxon>Sphaerisporangium</taxon>
    </lineage>
</organism>
<proteinExistence type="predicted"/>
<dbReference type="InterPro" id="IPR024983">
    <property type="entry name" value="CHAT_dom"/>
</dbReference>
<comment type="caution">
    <text evidence="2">The sequence shown here is derived from an EMBL/GenBank/DDBJ whole genome shotgun (WGS) entry which is preliminary data.</text>
</comment>
<dbReference type="EMBL" id="JBHSRF010000045">
    <property type="protein sequence ID" value="MFC6084606.1"/>
    <property type="molecule type" value="Genomic_DNA"/>
</dbReference>
<evidence type="ECO:0000313" key="3">
    <source>
        <dbReference type="Proteomes" id="UP001596137"/>
    </source>
</evidence>